<reference evidence="1 2" key="1">
    <citation type="journal article" date="2016" name="Genome Biol. Evol.">
        <title>Comparative Genomic Analyses of the Moraxella catarrhalis Serosensitive and Seroresistant Lineages Demonstrate Their Independent Evolution.</title>
        <authorList>
            <person name="Earl J.P."/>
            <person name="de Vries S.P."/>
            <person name="Ahmed A."/>
            <person name="Powell E."/>
            <person name="Schultz M.P."/>
            <person name="Hermans P.W."/>
            <person name="Hill D.J."/>
            <person name="Zhou Z."/>
            <person name="Constantinidou C.I."/>
            <person name="Hu F.Z."/>
            <person name="Bootsma H.J."/>
            <person name="Ehrlich G.D."/>
        </authorList>
    </citation>
    <scope>NUCLEOTIDE SEQUENCE [LARGE SCALE GENOMIC DNA]</scope>
    <source>
        <strain evidence="1 2">Z7574</strain>
    </source>
</reference>
<evidence type="ECO:0008006" key="3">
    <source>
        <dbReference type="Google" id="ProtNLM"/>
    </source>
</evidence>
<protein>
    <recommendedName>
        <fullName evidence="3">DUF3465 domain-containing protein</fullName>
    </recommendedName>
</protein>
<dbReference type="PROSITE" id="PS51257">
    <property type="entry name" value="PROKAR_LIPOPROTEIN"/>
    <property type="match status" value="1"/>
</dbReference>
<gene>
    <name evidence="1" type="ORF">AO382_0095</name>
</gene>
<proteinExistence type="predicted"/>
<dbReference type="EMBL" id="LXHE01000002">
    <property type="protein sequence ID" value="OAV01729.1"/>
    <property type="molecule type" value="Genomic_DNA"/>
</dbReference>
<accession>A0A7Z1A4P2</accession>
<sequence length="167" mass="18952">MIFNLHKKLIKQTLICSGIIAAAIMFIGCQPPDEVAHEQDHGIAHGQLEHPKALPCHNELISQSFEKRRSDVQVKGCGRVRAILKDDLKGSRHQKFIVDLQGYPHTVLIAHNIDLAPRVDALNQGDWVDFYGEYEYTEQGGVVHWTHHDPAGRHQDGYIVHHAQKYQ</sequence>
<evidence type="ECO:0000313" key="2">
    <source>
        <dbReference type="Proteomes" id="UP000078446"/>
    </source>
</evidence>
<comment type="caution">
    <text evidence="1">The sequence shown here is derived from an EMBL/GenBank/DDBJ whole genome shotgun (WGS) entry which is preliminary data.</text>
</comment>
<dbReference type="Pfam" id="PF11948">
    <property type="entry name" value="DUF3465"/>
    <property type="match status" value="1"/>
</dbReference>
<dbReference type="InterPro" id="IPR021856">
    <property type="entry name" value="DUF3465"/>
</dbReference>
<name>A0A7Z1A4P2_MORCA</name>
<dbReference type="Proteomes" id="UP000078446">
    <property type="component" value="Unassembled WGS sequence"/>
</dbReference>
<dbReference type="AlphaFoldDB" id="A0A7Z1A4P2"/>
<evidence type="ECO:0000313" key="1">
    <source>
        <dbReference type="EMBL" id="OAV01729.1"/>
    </source>
</evidence>
<organism evidence="1 2">
    <name type="scientific">Moraxella catarrhalis</name>
    <name type="common">Branhamella catarrhalis</name>
    <dbReference type="NCBI Taxonomy" id="480"/>
    <lineage>
        <taxon>Bacteria</taxon>
        <taxon>Pseudomonadati</taxon>
        <taxon>Pseudomonadota</taxon>
        <taxon>Gammaproteobacteria</taxon>
        <taxon>Moraxellales</taxon>
        <taxon>Moraxellaceae</taxon>
        <taxon>Moraxella</taxon>
    </lineage>
</organism>